<reference evidence="3" key="1">
    <citation type="submission" date="2024-06" db="EMBL/GenBank/DDBJ databases">
        <title>Multi-omics analyses provide insights into the biosynthesis of the anticancer antibiotic pleurotin in Hohenbuehelia grisea.</title>
        <authorList>
            <person name="Weaver J.A."/>
            <person name="Alberti F."/>
        </authorList>
    </citation>
    <scope>NUCLEOTIDE SEQUENCE [LARGE SCALE GENOMIC DNA]</scope>
    <source>
        <strain evidence="3">T-177</strain>
    </source>
</reference>
<protein>
    <submittedName>
        <fullName evidence="2">Uncharacterized protein</fullName>
    </submittedName>
</protein>
<organism evidence="2 3">
    <name type="scientific">Hohenbuehelia grisea</name>
    <dbReference type="NCBI Taxonomy" id="104357"/>
    <lineage>
        <taxon>Eukaryota</taxon>
        <taxon>Fungi</taxon>
        <taxon>Dikarya</taxon>
        <taxon>Basidiomycota</taxon>
        <taxon>Agaricomycotina</taxon>
        <taxon>Agaricomycetes</taxon>
        <taxon>Agaricomycetidae</taxon>
        <taxon>Agaricales</taxon>
        <taxon>Pleurotineae</taxon>
        <taxon>Pleurotaceae</taxon>
        <taxon>Hohenbuehelia</taxon>
    </lineage>
</organism>
<dbReference type="EMBL" id="JASNQZ010000006">
    <property type="protein sequence ID" value="KAL0957150.1"/>
    <property type="molecule type" value="Genomic_DNA"/>
</dbReference>
<sequence>MLADIEPPSVIAFADFGHDFRRSIDPEKGHSSYILPSSEDYEALFIGETCSSEAGTVLRAHINHFLGKENFTPCSDGTRARAFIVLRRPTSCPENMGILFDNQIGTLNEIRVLDEEEEAAGTELWWFILLINRYVLTNEQRFSIREWLRPTMSEGDHTVMDGIAVRMPLKYARSSDASPKSKLTRITKWAIPSERATPSADKGAPGVGHEPPVRVPSRGLLQCD</sequence>
<name>A0ABR3JNW0_9AGAR</name>
<evidence type="ECO:0000256" key="1">
    <source>
        <dbReference type="SAM" id="MobiDB-lite"/>
    </source>
</evidence>
<comment type="caution">
    <text evidence="2">The sequence shown here is derived from an EMBL/GenBank/DDBJ whole genome shotgun (WGS) entry which is preliminary data.</text>
</comment>
<proteinExistence type="predicted"/>
<feature type="region of interest" description="Disordered" evidence="1">
    <location>
        <begin position="192"/>
        <end position="224"/>
    </location>
</feature>
<accession>A0ABR3JNW0</accession>
<dbReference type="Proteomes" id="UP001556367">
    <property type="component" value="Unassembled WGS sequence"/>
</dbReference>
<keyword evidence="3" id="KW-1185">Reference proteome</keyword>
<evidence type="ECO:0000313" key="3">
    <source>
        <dbReference type="Proteomes" id="UP001556367"/>
    </source>
</evidence>
<evidence type="ECO:0000313" key="2">
    <source>
        <dbReference type="EMBL" id="KAL0957150.1"/>
    </source>
</evidence>
<gene>
    <name evidence="2" type="ORF">HGRIS_003242</name>
</gene>